<sequence>MVYEKQLVFLKKSKNLYVYIYEWIDLLDFCKVSNLNPQDEEYQIITTAFRHAGWKGDGVLTEIWIPPFAVGAILEEPINYSDELWKSWQNGLILWHVKQREDGLSFIGSPKKLLIPDVGIDKVTV</sequence>
<gene>
    <name evidence="1" type="ORF">HMPREF9418_2970</name>
    <name evidence="2" type="ORF">MON40_01860</name>
</gene>
<evidence type="ECO:0000313" key="2">
    <source>
        <dbReference type="EMBL" id="UNV85296.1"/>
    </source>
</evidence>
<proteinExistence type="predicted"/>
<evidence type="ECO:0000313" key="4">
    <source>
        <dbReference type="Proteomes" id="UP000829455"/>
    </source>
</evidence>
<evidence type="ECO:0000313" key="3">
    <source>
        <dbReference type="Proteomes" id="UP000004982"/>
    </source>
</evidence>
<dbReference type="Proteomes" id="UP000004982">
    <property type="component" value="Unassembled WGS sequence"/>
</dbReference>
<dbReference type="RefSeq" id="WP_003780560.1">
    <property type="nucleotide sequence ID" value="NZ_CP094241.1"/>
</dbReference>
<reference evidence="2 4" key="2">
    <citation type="submission" date="2022-03" db="EMBL/GenBank/DDBJ databases">
        <title>Genome sequencing of Neisseria macacae.</title>
        <authorList>
            <person name="Baek M.-G."/>
        </authorList>
    </citation>
    <scope>NUCLEOTIDE SEQUENCE [LARGE SCALE GENOMIC DNA]</scope>
    <source>
        <strain evidence="2 4">ATCC 33926</strain>
    </source>
</reference>
<evidence type="ECO:0000313" key="1">
    <source>
        <dbReference type="EMBL" id="EGQ73140.1"/>
    </source>
</evidence>
<dbReference type="Proteomes" id="UP000829455">
    <property type="component" value="Chromosome"/>
</dbReference>
<keyword evidence="4" id="KW-1185">Reference proteome</keyword>
<dbReference type="AlphaFoldDB" id="A0AA36UGR2"/>
<reference evidence="1 3" key="1">
    <citation type="submission" date="2011-05" db="EMBL/GenBank/DDBJ databases">
        <authorList>
            <person name="Muzny D."/>
            <person name="Qin X."/>
            <person name="Deng J."/>
            <person name="Jiang H."/>
            <person name="Liu Y."/>
            <person name="Qu J."/>
            <person name="Song X.-Z."/>
            <person name="Zhang L."/>
            <person name="Thornton R."/>
            <person name="Coyle M."/>
            <person name="Francisco L."/>
            <person name="Jackson L."/>
            <person name="Javaid M."/>
            <person name="Korchina V."/>
            <person name="Kovar C."/>
            <person name="Mata R."/>
            <person name="Mathew T."/>
            <person name="Ngo R."/>
            <person name="Nguyen L."/>
            <person name="Nguyen N."/>
            <person name="Okwuonu G."/>
            <person name="Ongeri F."/>
            <person name="Pham C."/>
            <person name="Simmons D."/>
            <person name="Wilczek-Boney K."/>
            <person name="Hale W."/>
            <person name="Jakkamsetti A."/>
            <person name="Pham P."/>
            <person name="Ruth R."/>
            <person name="San Lucas F."/>
            <person name="Warren J."/>
            <person name="Zhang J."/>
            <person name="Zhao Z."/>
            <person name="Zhou C."/>
            <person name="Zhu D."/>
            <person name="Lee S."/>
            <person name="Bess C."/>
            <person name="Blankenburg K."/>
            <person name="Forbes L."/>
            <person name="Fu Q."/>
            <person name="Gubbala S."/>
            <person name="Hirani K."/>
            <person name="Jayaseelan J.C."/>
            <person name="Lara F."/>
            <person name="Munidasa M."/>
            <person name="Palculict T."/>
            <person name="Patil S."/>
            <person name="Pu L.-L."/>
            <person name="Saada N."/>
            <person name="Tang L."/>
            <person name="Weissenberger G."/>
            <person name="Zhu Y."/>
            <person name="Hemphill L."/>
            <person name="Shang Y."/>
            <person name="Youmans B."/>
            <person name="Ayvaz T."/>
            <person name="Ross M."/>
            <person name="Santibanez J."/>
            <person name="Aqrawi P."/>
            <person name="Gross S."/>
            <person name="Joshi V."/>
            <person name="Fowler G."/>
            <person name="Nazareth L."/>
            <person name="Reid J."/>
            <person name="Worley K."/>
            <person name="Petrosino J."/>
            <person name="Highlander S."/>
            <person name="Gibbs R."/>
        </authorList>
    </citation>
    <scope>NUCLEOTIDE SEQUENCE [LARGE SCALE GENOMIC DNA]</scope>
    <source>
        <strain evidence="1 3">ATCC 33926</strain>
    </source>
</reference>
<name>A0AA36UGR2_9NEIS</name>
<accession>A0AA36UGR2</accession>
<protein>
    <submittedName>
        <fullName evidence="1">Uncharacterized protein</fullName>
    </submittedName>
</protein>
<dbReference type="EMBL" id="CP094241">
    <property type="protein sequence ID" value="UNV85296.1"/>
    <property type="molecule type" value="Genomic_DNA"/>
</dbReference>
<dbReference type="EMBL" id="AFQE01000173">
    <property type="protein sequence ID" value="EGQ73140.1"/>
    <property type="molecule type" value="Genomic_DNA"/>
</dbReference>
<organism evidence="1 3">
    <name type="scientific">Neisseria macacae ATCC 33926</name>
    <dbReference type="NCBI Taxonomy" id="997348"/>
    <lineage>
        <taxon>Bacteria</taxon>
        <taxon>Pseudomonadati</taxon>
        <taxon>Pseudomonadota</taxon>
        <taxon>Betaproteobacteria</taxon>
        <taxon>Neisseriales</taxon>
        <taxon>Neisseriaceae</taxon>
        <taxon>Neisseria</taxon>
    </lineage>
</organism>